<evidence type="ECO:0000256" key="4">
    <source>
        <dbReference type="SAM" id="MobiDB-lite"/>
    </source>
</evidence>
<feature type="region of interest" description="Disordered" evidence="4">
    <location>
        <begin position="1"/>
        <end position="65"/>
    </location>
</feature>
<evidence type="ECO:0000256" key="2">
    <source>
        <dbReference type="ARBA" id="ARBA00023043"/>
    </source>
</evidence>
<dbReference type="AlphaFoldDB" id="A0AAX6MKJ3"/>
<dbReference type="Proteomes" id="UP001369815">
    <property type="component" value="Unassembled WGS sequence"/>
</dbReference>
<feature type="repeat" description="ANK" evidence="3">
    <location>
        <begin position="719"/>
        <end position="760"/>
    </location>
</feature>
<dbReference type="Pfam" id="PF12796">
    <property type="entry name" value="Ank_2"/>
    <property type="match status" value="1"/>
</dbReference>
<evidence type="ECO:0008006" key="7">
    <source>
        <dbReference type="Google" id="ProtNLM"/>
    </source>
</evidence>
<accession>A0AAX6MKJ3</accession>
<dbReference type="InterPro" id="IPR036770">
    <property type="entry name" value="Ankyrin_rpt-contain_sf"/>
</dbReference>
<evidence type="ECO:0000313" key="6">
    <source>
        <dbReference type="Proteomes" id="UP001369815"/>
    </source>
</evidence>
<evidence type="ECO:0000256" key="1">
    <source>
        <dbReference type="ARBA" id="ARBA00022737"/>
    </source>
</evidence>
<dbReference type="PANTHER" id="PTHR24198:SF165">
    <property type="entry name" value="ANKYRIN REPEAT-CONTAINING PROTEIN-RELATED"/>
    <property type="match status" value="1"/>
</dbReference>
<dbReference type="Pfam" id="PF00023">
    <property type="entry name" value="Ank"/>
    <property type="match status" value="1"/>
</dbReference>
<dbReference type="EMBL" id="JBANMG010000005">
    <property type="protein sequence ID" value="KAK6953180.1"/>
    <property type="molecule type" value="Genomic_DNA"/>
</dbReference>
<keyword evidence="2 3" id="KW-0040">ANK repeat</keyword>
<evidence type="ECO:0000256" key="3">
    <source>
        <dbReference type="PROSITE-ProRule" id="PRU00023"/>
    </source>
</evidence>
<dbReference type="SUPFAM" id="SSF48403">
    <property type="entry name" value="Ankyrin repeat"/>
    <property type="match status" value="2"/>
</dbReference>
<dbReference type="SMART" id="SM00248">
    <property type="entry name" value="ANK"/>
    <property type="match status" value="10"/>
</dbReference>
<evidence type="ECO:0000313" key="5">
    <source>
        <dbReference type="EMBL" id="KAK6953180.1"/>
    </source>
</evidence>
<dbReference type="Gene3D" id="1.25.40.20">
    <property type="entry name" value="Ankyrin repeat-containing domain"/>
    <property type="match status" value="3"/>
</dbReference>
<dbReference type="PANTHER" id="PTHR24198">
    <property type="entry name" value="ANKYRIN REPEAT AND PROTEIN KINASE DOMAIN-CONTAINING PROTEIN"/>
    <property type="match status" value="1"/>
</dbReference>
<keyword evidence="6" id="KW-1185">Reference proteome</keyword>
<gene>
    <name evidence="5" type="ORF">Daesc_005480</name>
</gene>
<protein>
    <recommendedName>
        <fullName evidence="7">Ankyrin</fullName>
    </recommendedName>
</protein>
<keyword evidence="1" id="KW-0677">Repeat</keyword>
<dbReference type="PROSITE" id="PS50297">
    <property type="entry name" value="ANK_REP_REGION"/>
    <property type="match status" value="2"/>
</dbReference>
<feature type="compositionally biased region" description="Polar residues" evidence="4">
    <location>
        <begin position="30"/>
        <end position="40"/>
    </location>
</feature>
<feature type="compositionally biased region" description="Polar residues" evidence="4">
    <location>
        <begin position="47"/>
        <end position="63"/>
    </location>
</feature>
<dbReference type="PROSITE" id="PS50088">
    <property type="entry name" value="ANK_REPEAT"/>
    <property type="match status" value="3"/>
</dbReference>
<dbReference type="InterPro" id="IPR002110">
    <property type="entry name" value="Ankyrin_rpt"/>
</dbReference>
<name>A0AAX6MKJ3_9PEZI</name>
<reference evidence="5 6" key="1">
    <citation type="journal article" date="2024" name="Front Chem Biol">
        <title>Unveiling the potential of Daldinia eschscholtzii MFLUCC 19-0629 through bioactivity and bioinformatics studies for enhanced sustainable agriculture production.</title>
        <authorList>
            <person name="Brooks S."/>
            <person name="Weaver J.A."/>
            <person name="Klomchit A."/>
            <person name="Alharthi S.A."/>
            <person name="Onlamun T."/>
            <person name="Nurani R."/>
            <person name="Vong T.K."/>
            <person name="Alberti F."/>
            <person name="Greco C."/>
        </authorList>
    </citation>
    <scope>NUCLEOTIDE SEQUENCE [LARGE SCALE GENOMIC DNA]</scope>
    <source>
        <strain evidence="5">MFLUCC 19-0629</strain>
    </source>
</reference>
<feature type="repeat" description="ANK" evidence="3">
    <location>
        <begin position="469"/>
        <end position="501"/>
    </location>
</feature>
<organism evidence="5 6">
    <name type="scientific">Daldinia eschscholtzii</name>
    <dbReference type="NCBI Taxonomy" id="292717"/>
    <lineage>
        <taxon>Eukaryota</taxon>
        <taxon>Fungi</taxon>
        <taxon>Dikarya</taxon>
        <taxon>Ascomycota</taxon>
        <taxon>Pezizomycotina</taxon>
        <taxon>Sordariomycetes</taxon>
        <taxon>Xylariomycetidae</taxon>
        <taxon>Xylariales</taxon>
        <taxon>Hypoxylaceae</taxon>
        <taxon>Daldinia</taxon>
    </lineage>
</organism>
<feature type="repeat" description="ANK" evidence="3">
    <location>
        <begin position="763"/>
        <end position="795"/>
    </location>
</feature>
<sequence length="862" mass="95346">MGQDGHATLPTDVILRTPSPAASISPLPSMTSRQLATPSFQVPVPSPTTQSIAPATDLPTSTTRDTKNALRDVPWAGFNHRMLLFRLFRQELPILRKFWEHLAECAGRSGHHDTFTSLMEVGLQHDKWIRPKGALYLSFAASMNALNVVRILLNLGVRADGVLGTQETPAIIEAAIADNTECVWSLLETCDVNKRIFNPWTKTRMTSNFQLVLSILTNGTFAKRSNPYFSNIFKETGSKRLTAANLRHENEAGSRILKMFLDRGANVDLPWALPTFRYLYSFSETWYPTILEQIYYSDESLFRKLTQHSSGVIGRISRQKICTLAKGGRGALREYFALRPAMSDFDRKTFLELILLEQFLKAIDPNMKDVRIDLDVVQGLLEFGVDPNCCSLWPYGLSSHELDASDLLLLLLISRPHVNYLNKAFETVLRLILKSGVVICPDIVEASVEKIGINILTTLGRFRADVGRVGAAALSAAARLGNYKAVSWLLDSGVDINAVVPSNPPQTVIAAACSPTGFYPYRWHGLPFTQRPSHGPASYNMLVSLVVGGVALKNHPSDPNAFQFMYHFLRGYEVTNDSLFKIVKLFLSKLSPQDLVDPDDPSKCLLEACLNLPAGDHNNGEQTKMLRERIAVCELLLKHGVPVQDNRALSHLIYHRGSSELVGRLLQSCVNINAYFQWDNEPYFKGSIVQLAAYCGKKALVEDLLRQGADINQAAAIGGGRTALQAACDWEMVQEGEEAERIDLIQFLIAKGADINAPDGTPRRFTSLQRAAARGNVEVLLLLLREGADVNKYSRHESALDVAAYYGRLDAVHLLLDVGGLSAAWGLNGFAGAISSAEAEGHFSVARLIRRHAEGKFRPMSY</sequence>
<proteinExistence type="predicted"/>
<feature type="compositionally biased region" description="Low complexity" evidence="4">
    <location>
        <begin position="18"/>
        <end position="29"/>
    </location>
</feature>
<comment type="caution">
    <text evidence="5">The sequence shown here is derived from an EMBL/GenBank/DDBJ whole genome shotgun (WGS) entry which is preliminary data.</text>
</comment>